<dbReference type="AlphaFoldDB" id="A0A9P5H4Q3"/>
<keyword evidence="2" id="KW-1185">Reference proteome</keyword>
<comment type="caution">
    <text evidence="1">The sequence shown here is derived from an EMBL/GenBank/DDBJ whole genome shotgun (WGS) entry which is preliminary data.</text>
</comment>
<organism evidence="1 2">
    <name type="scientific">Cylindrodendrum hubeiense</name>
    <dbReference type="NCBI Taxonomy" id="595255"/>
    <lineage>
        <taxon>Eukaryota</taxon>
        <taxon>Fungi</taxon>
        <taxon>Dikarya</taxon>
        <taxon>Ascomycota</taxon>
        <taxon>Pezizomycotina</taxon>
        <taxon>Sordariomycetes</taxon>
        <taxon>Hypocreomycetidae</taxon>
        <taxon>Hypocreales</taxon>
        <taxon>Nectriaceae</taxon>
        <taxon>Cylindrodendrum</taxon>
    </lineage>
</organism>
<evidence type="ECO:0000313" key="1">
    <source>
        <dbReference type="EMBL" id="KAF7547167.1"/>
    </source>
</evidence>
<reference evidence="1" key="1">
    <citation type="submission" date="2020-03" db="EMBL/GenBank/DDBJ databases">
        <title>Draft Genome Sequence of Cylindrodendrum hubeiense.</title>
        <authorList>
            <person name="Buettner E."/>
            <person name="Kellner H."/>
        </authorList>
    </citation>
    <scope>NUCLEOTIDE SEQUENCE</scope>
    <source>
        <strain evidence="1">IHI 201604</strain>
    </source>
</reference>
<dbReference type="EMBL" id="JAANBB010000186">
    <property type="protein sequence ID" value="KAF7547167.1"/>
    <property type="molecule type" value="Genomic_DNA"/>
</dbReference>
<accession>A0A9P5H4Q3</accession>
<dbReference type="Proteomes" id="UP000722485">
    <property type="component" value="Unassembled WGS sequence"/>
</dbReference>
<dbReference type="OrthoDB" id="5133263at2759"/>
<name>A0A9P5H4Q3_9HYPO</name>
<gene>
    <name evidence="1" type="ORF">G7Z17_g7915</name>
</gene>
<evidence type="ECO:0000313" key="2">
    <source>
        <dbReference type="Proteomes" id="UP000722485"/>
    </source>
</evidence>
<protein>
    <submittedName>
        <fullName evidence="1">Uncharacterized protein</fullName>
    </submittedName>
</protein>
<sequence length="333" mass="37667">MAHRGACHGRKQGSFNAQKEIRRSLLALCLSSQKLNAIVTPFLYRQVILVKGTELTAPELPLEENWEFPDRGIVTLGLFLRTMLERPELRSYVRQLDVRFFLIDIPNLDRLETPLPFLQAVQEWEFGFLSKIISCAKSEYDSAVLDYVGISEKGPSDDLAERTFTAILCLIPTLHALAFPPPPGEKWCRDGISHYDEDLSLSSHRDGSYYHTASSLLELAYHDTRLSSAILQNLETVRLTFVPEFTPSNSRAHRYHKSSDPTLPVDPNYTFQIDACLGVLLAPNLKEFETDMDTGTKATGFHHRGALADLKVQRAFLTTNAFTQDVLEHRCLE</sequence>
<proteinExistence type="predicted"/>